<feature type="compositionally biased region" description="Pro residues" evidence="1">
    <location>
        <begin position="33"/>
        <end position="42"/>
    </location>
</feature>
<comment type="caution">
    <text evidence="2">The sequence shown here is derived from an EMBL/GenBank/DDBJ whole genome shotgun (WGS) entry which is preliminary data.</text>
</comment>
<keyword evidence="3" id="KW-1185">Reference proteome</keyword>
<feature type="compositionally biased region" description="Polar residues" evidence="1">
    <location>
        <begin position="75"/>
        <end position="90"/>
    </location>
</feature>
<dbReference type="AlphaFoldDB" id="A0A445FXM6"/>
<dbReference type="Proteomes" id="UP000289340">
    <property type="component" value="Chromosome 18"/>
</dbReference>
<name>A0A445FXM6_GLYSO</name>
<feature type="compositionally biased region" description="Polar residues" evidence="1">
    <location>
        <begin position="1"/>
        <end position="22"/>
    </location>
</feature>
<evidence type="ECO:0000313" key="3">
    <source>
        <dbReference type="Proteomes" id="UP000289340"/>
    </source>
</evidence>
<feature type="region of interest" description="Disordered" evidence="1">
    <location>
        <begin position="75"/>
        <end position="105"/>
    </location>
</feature>
<protein>
    <submittedName>
        <fullName evidence="2">Uncharacterized protein</fullName>
    </submittedName>
</protein>
<dbReference type="EMBL" id="QZWG01000018">
    <property type="protein sequence ID" value="RZB53672.1"/>
    <property type="molecule type" value="Genomic_DNA"/>
</dbReference>
<feature type="region of interest" description="Disordered" evidence="1">
    <location>
        <begin position="152"/>
        <end position="200"/>
    </location>
</feature>
<proteinExistence type="predicted"/>
<feature type="region of interest" description="Disordered" evidence="1">
    <location>
        <begin position="1"/>
        <end position="44"/>
    </location>
</feature>
<gene>
    <name evidence="2" type="ORF">D0Y65_049562</name>
</gene>
<accession>A0A445FXM6</accession>
<evidence type="ECO:0000313" key="2">
    <source>
        <dbReference type="EMBL" id="RZB53672.1"/>
    </source>
</evidence>
<organism evidence="2 3">
    <name type="scientific">Glycine soja</name>
    <name type="common">Wild soybean</name>
    <dbReference type="NCBI Taxonomy" id="3848"/>
    <lineage>
        <taxon>Eukaryota</taxon>
        <taxon>Viridiplantae</taxon>
        <taxon>Streptophyta</taxon>
        <taxon>Embryophyta</taxon>
        <taxon>Tracheophyta</taxon>
        <taxon>Spermatophyta</taxon>
        <taxon>Magnoliopsida</taxon>
        <taxon>eudicotyledons</taxon>
        <taxon>Gunneridae</taxon>
        <taxon>Pentapetalae</taxon>
        <taxon>rosids</taxon>
        <taxon>fabids</taxon>
        <taxon>Fabales</taxon>
        <taxon>Fabaceae</taxon>
        <taxon>Papilionoideae</taxon>
        <taxon>50 kb inversion clade</taxon>
        <taxon>NPAAA clade</taxon>
        <taxon>indigoferoid/millettioid clade</taxon>
        <taxon>Phaseoleae</taxon>
        <taxon>Glycine</taxon>
        <taxon>Glycine subgen. Soja</taxon>
    </lineage>
</organism>
<evidence type="ECO:0000256" key="1">
    <source>
        <dbReference type="SAM" id="MobiDB-lite"/>
    </source>
</evidence>
<dbReference type="Gramene" id="XM_028356494.1">
    <property type="protein sequence ID" value="XP_028212295.1"/>
    <property type="gene ID" value="LOC114394821"/>
</dbReference>
<sequence length="300" mass="33106">MGEANAQSQSEPFIANSPQPTFQKHKHPITANSPPPPPPPHSPMCDHHHILQQNQEAVEPTDLFSMMHLSNSNVCSNRQPPCSAATNNNPMKRRSTPSSSSSGEPCAKKLFCDQEDLTLYGFSAVSIPLNINPLVNKRGSFPVLRRCVSDPCTPPAPLPEPEQSTPPERGSGLPPLPPRFQRSVSDLSVPSPDKAMSCLSSEETVAPDSVRLRRMKERLKEMRQWWDEVIKDEKEDGGEEECAVAENVKVLAQDDLGGGDSEEAVSVDWAERCINLAFRCPCGKGYEVLLSENNCYYKLM</sequence>
<reference evidence="2 3" key="1">
    <citation type="submission" date="2018-09" db="EMBL/GenBank/DDBJ databases">
        <title>A high-quality reference genome of wild soybean provides a powerful tool to mine soybean genomes.</title>
        <authorList>
            <person name="Xie M."/>
            <person name="Chung C.Y.L."/>
            <person name="Li M.-W."/>
            <person name="Wong F.-L."/>
            <person name="Chan T.-F."/>
            <person name="Lam H.-M."/>
        </authorList>
    </citation>
    <scope>NUCLEOTIDE SEQUENCE [LARGE SCALE GENOMIC DNA]</scope>
    <source>
        <strain evidence="3">cv. W05</strain>
        <tissue evidence="2">Hypocotyl of etiolated seedlings</tissue>
    </source>
</reference>